<name>A0ABR6YH73_9BURK</name>
<keyword evidence="3" id="KW-1185">Reference proteome</keyword>
<dbReference type="SUPFAM" id="SSF117892">
    <property type="entry name" value="Band 7/SPFH domain"/>
    <property type="match status" value="1"/>
</dbReference>
<accession>A0ABR6YH73</accession>
<evidence type="ECO:0000313" key="2">
    <source>
        <dbReference type="EMBL" id="MBC3875853.1"/>
    </source>
</evidence>
<protein>
    <submittedName>
        <fullName evidence="2">Uncharacterized protein</fullName>
    </submittedName>
</protein>
<evidence type="ECO:0000313" key="3">
    <source>
        <dbReference type="Proteomes" id="UP000624279"/>
    </source>
</evidence>
<feature type="coiled-coil region" evidence="1">
    <location>
        <begin position="656"/>
        <end position="683"/>
    </location>
</feature>
<reference evidence="2 3" key="1">
    <citation type="submission" date="2020-08" db="EMBL/GenBank/DDBJ databases">
        <title>Novel species isolated from subtropical streams in China.</title>
        <authorList>
            <person name="Lu H."/>
        </authorList>
    </citation>
    <scope>NUCLEOTIDE SEQUENCE [LARGE SCALE GENOMIC DNA]</scope>
    <source>
        <strain evidence="2 3">LX15W</strain>
    </source>
</reference>
<sequence>MLKLFGLSKIKCVRCDHENPASTDFCAQCGLQLGSPAHQAIMRQQHWLPADDEVALFFSLRSISKLTQSAFQIPARARAFVLQNGRSLELFAGDYDVAGLQRKTHALDQENPLQILITRSLPFALHFAIEGLHTSEFLPVKVSCLMRIKIEHAEQFARHFMGVAGSLTTRQLEELLQPMLQQTMQVWLSTQSLRAIQDQAILHQQFNEHLLTGMNQQLGNYGFAATEITTQEIRHEKLSAEREKLSEQTTLKGLQLDAQQQQVEQGKLADAAYSEREWQRISKQEEQVRLRYRHEEMRQQFGKDLGWLYLQGEHDKAKKRLSRAKLQQDEAERLQTIRLRELDLYAQVAEAATRQQALDRGAAETIHALEHTLKNQSEQRQNEADQWLHLRTLARIKMRSESELAQLHSQQAAQLLQQEIAQRIQKNQLQHEIAQSYLIADQHEQQQVAQCATQAQREQKLRQQQAEQELEDERQKNRLIAISLETEVRAREFQRMQDWEQELHQQRQRDLQREARIKDVDTDLQVAQTRDQLLSLQRQEEHARALAQQEKLLRTIEAHGRFEQQAQDRQLQVVQAERDHQLSLAKAEIERMSAIANFSETGKIATVEAANANALADIMKLQTQASMSAEQILATQAGQSAHAAQAMSAMAQIQQGMSLEHAMKMLQERLNDEREQREADLQRRHQIDLTLAQGLGQQRSAWQFGGQK</sequence>
<keyword evidence="1" id="KW-0175">Coiled coil</keyword>
<feature type="coiled-coil region" evidence="1">
    <location>
        <begin position="456"/>
        <end position="509"/>
    </location>
</feature>
<dbReference type="Proteomes" id="UP000624279">
    <property type="component" value="Unassembled WGS sequence"/>
</dbReference>
<comment type="caution">
    <text evidence="2">The sequence shown here is derived from an EMBL/GenBank/DDBJ whole genome shotgun (WGS) entry which is preliminary data.</text>
</comment>
<dbReference type="RefSeq" id="WP_186943812.1">
    <property type="nucleotide sequence ID" value="NZ_JACOGA010000025.1"/>
</dbReference>
<dbReference type="InterPro" id="IPR036013">
    <property type="entry name" value="Band_7/SPFH_dom_sf"/>
</dbReference>
<dbReference type="EMBL" id="JACOGA010000025">
    <property type="protein sequence ID" value="MBC3875853.1"/>
    <property type="molecule type" value="Genomic_DNA"/>
</dbReference>
<gene>
    <name evidence="2" type="ORF">H8K55_19850</name>
</gene>
<organism evidence="2 3">
    <name type="scientific">Undibacterium flavidum</name>
    <dbReference type="NCBI Taxonomy" id="2762297"/>
    <lineage>
        <taxon>Bacteria</taxon>
        <taxon>Pseudomonadati</taxon>
        <taxon>Pseudomonadota</taxon>
        <taxon>Betaproteobacteria</taxon>
        <taxon>Burkholderiales</taxon>
        <taxon>Oxalobacteraceae</taxon>
        <taxon>Undibacterium</taxon>
    </lineage>
</organism>
<evidence type="ECO:0000256" key="1">
    <source>
        <dbReference type="SAM" id="Coils"/>
    </source>
</evidence>
<proteinExistence type="predicted"/>